<dbReference type="Pfam" id="PF00892">
    <property type="entry name" value="EamA"/>
    <property type="match status" value="2"/>
</dbReference>
<reference evidence="3" key="1">
    <citation type="submission" date="1999-07" db="EMBL/GenBank/DDBJ databases">
        <authorList>
            <person name="Genoscope"/>
        </authorList>
    </citation>
    <scope>NUCLEOTIDE SEQUENCE</scope>
    <source>
        <strain evidence="3">Orsay</strain>
    </source>
</reference>
<dbReference type="KEGG" id="pab:PAB1426"/>
<dbReference type="SUPFAM" id="SSF103481">
    <property type="entry name" value="Multidrug resistance efflux transporter EmrE"/>
    <property type="match status" value="2"/>
</dbReference>
<evidence type="ECO:0000313" key="6">
    <source>
        <dbReference type="Proteomes" id="UP000009139"/>
    </source>
</evidence>
<feature type="transmembrane region" description="Helical" evidence="1">
    <location>
        <begin position="105"/>
        <end position="123"/>
    </location>
</feature>
<feature type="transmembrane region" description="Helical" evidence="1">
    <location>
        <begin position="185"/>
        <end position="207"/>
    </location>
</feature>
<dbReference type="GO" id="GO:0016020">
    <property type="term" value="C:membrane"/>
    <property type="evidence" value="ECO:0007669"/>
    <property type="project" value="InterPro"/>
</dbReference>
<dbReference type="InterPro" id="IPR000620">
    <property type="entry name" value="EamA_dom"/>
</dbReference>
<gene>
    <name evidence="3" type="ordered locus">PAB1426</name>
</gene>
<proteinExistence type="predicted"/>
<evidence type="ECO:0000256" key="1">
    <source>
        <dbReference type="SAM" id="Phobius"/>
    </source>
</evidence>
<reference evidence="3" key="2">
    <citation type="journal article" date="2000" name="J. Mol. Biol.">
        <title>Archaeal homologs of eukaryotic methylation guide small nucleolar RNAs: lessons from the Pyrococcus genomes.</title>
        <authorList>
            <person name="Gaspin C."/>
            <person name="Cavaille J."/>
            <person name="Erauso G."/>
        </authorList>
    </citation>
    <scope>NUCLEOTIDE SEQUENCE</scope>
    <source>
        <strain evidence="3">Orsay</strain>
    </source>
</reference>
<keyword evidence="1" id="KW-1133">Transmembrane helix</keyword>
<keyword evidence="1" id="KW-0472">Membrane</keyword>
<organism evidence="3 5">
    <name type="scientific">Pyrococcus abyssi (strain GE5 / Orsay)</name>
    <dbReference type="NCBI Taxonomy" id="272844"/>
    <lineage>
        <taxon>Archaea</taxon>
        <taxon>Methanobacteriati</taxon>
        <taxon>Methanobacteriota</taxon>
        <taxon>Thermococci</taxon>
        <taxon>Thermococcales</taxon>
        <taxon>Thermococcaceae</taxon>
        <taxon>Pyrococcus</taxon>
    </lineage>
</organism>
<dbReference type="InterPro" id="IPR037185">
    <property type="entry name" value="EmrE-like"/>
</dbReference>
<keyword evidence="5" id="KW-1185">Reference proteome</keyword>
<feature type="transmembrane region" description="Helical" evidence="1">
    <location>
        <begin position="129"/>
        <end position="146"/>
    </location>
</feature>
<dbReference type="PATRIC" id="fig|272844.11.peg.1527"/>
<feature type="transmembrane region" description="Helical" evidence="1">
    <location>
        <begin position="158"/>
        <end position="179"/>
    </location>
</feature>
<feature type="transmembrane region" description="Helical" evidence="1">
    <location>
        <begin position="73"/>
        <end position="93"/>
    </location>
</feature>
<evidence type="ECO:0000313" key="4">
    <source>
        <dbReference type="EMBL" id="CCE70882.1"/>
    </source>
</evidence>
<dbReference type="PIR" id="H75055">
    <property type="entry name" value="H75055"/>
</dbReference>
<reference evidence="4 6" key="5">
    <citation type="journal article" date="2012" name="Curr. Microbiol.">
        <title>Re-annotation of two hyperthermophilic archaea Pyrococcus abyssi GE5 and Pyrococcus furiosus DSM 3638.</title>
        <authorList>
            <person name="Gao J."/>
            <person name="Wang J."/>
        </authorList>
    </citation>
    <scope>GENOME REANNOTATION</scope>
    <source>
        <strain evidence="4">GE5</strain>
        <strain evidence="6">GE5 / Orsay</strain>
    </source>
</reference>
<reference evidence="3" key="3">
    <citation type="journal article" date="2001" name="Genome Res.">
        <title>Genome evolution at the genus level: comparison of three complete genomes of hyperthermophilic archaea.</title>
        <authorList>
            <person name="Lecompte O."/>
            <person name="Ripp R."/>
            <person name="Puzos-Barbe V."/>
            <person name="Duprat S."/>
            <person name="Heilig R."/>
            <person name="Dietrich J."/>
            <person name="Thierry J.C."/>
            <person name="Poch O."/>
        </authorList>
    </citation>
    <scope>NUCLEOTIDE SEQUENCE</scope>
    <source>
        <strain evidence="3">Orsay</strain>
    </source>
</reference>
<evidence type="ECO:0000313" key="5">
    <source>
        <dbReference type="Proteomes" id="UP000000810"/>
    </source>
</evidence>
<feature type="transmembrane region" description="Helical" evidence="1">
    <location>
        <begin position="274"/>
        <end position="291"/>
    </location>
</feature>
<dbReference type="PANTHER" id="PTHR22911">
    <property type="entry name" value="ACYL-MALONYL CONDENSING ENZYME-RELATED"/>
    <property type="match status" value="1"/>
</dbReference>
<feature type="transmembrane region" description="Helical" evidence="1">
    <location>
        <begin position="219"/>
        <end position="237"/>
    </location>
</feature>
<evidence type="ECO:0000313" key="3">
    <source>
        <dbReference type="EMBL" id="CAB50341.1"/>
    </source>
</evidence>
<name>Q9UYS1_PYRAB</name>
<dbReference type="EMBL" id="AJ248287">
    <property type="protein sequence ID" value="CAB50341.1"/>
    <property type="molecule type" value="Genomic_DNA"/>
</dbReference>
<dbReference type="EMBL" id="HE613800">
    <property type="protein sequence ID" value="CCE70882.1"/>
    <property type="molecule type" value="Genomic_DNA"/>
</dbReference>
<dbReference type="AlphaFoldDB" id="Q9UYS1"/>
<dbReference type="Proteomes" id="UP000000810">
    <property type="component" value="Chromosome"/>
</dbReference>
<keyword evidence="1" id="KW-0812">Transmembrane</keyword>
<feature type="transmembrane region" description="Helical" evidence="1">
    <location>
        <begin position="43"/>
        <end position="61"/>
    </location>
</feature>
<dbReference type="STRING" id="272844.PAB1426"/>
<dbReference type="eggNOG" id="arCOG00272">
    <property type="taxonomic scope" value="Archaea"/>
</dbReference>
<dbReference type="PANTHER" id="PTHR22911:SF137">
    <property type="entry name" value="SOLUTE CARRIER FAMILY 35 MEMBER G2-RELATED"/>
    <property type="match status" value="1"/>
</dbReference>
<protein>
    <submittedName>
        <fullName evidence="4">'Permease, drug/metabolite transporter</fullName>
    </submittedName>
    <submittedName>
        <fullName evidence="3">Membrane protein, putative</fullName>
    </submittedName>
</protein>
<evidence type="ECO:0000259" key="2">
    <source>
        <dbReference type="Pfam" id="PF00892"/>
    </source>
</evidence>
<feature type="transmembrane region" description="Helical" evidence="1">
    <location>
        <begin position="243"/>
        <end position="267"/>
    </location>
</feature>
<sequence>MTGLQANMLLGILLALTSAFCWGTASVLIKVGLRGKTPISANLIRLYMSSLAYLIIFYLGGNYSEISRMPIEYHILAFTSAQFGFVIGDYFYFSALKLLGVSRTVPITSTYPLWTILWAFLFLGREVTIRIISGATLIVLAIILVSKVETEEHVSLKGMVYAFITPISWSIAITIMDWLSKDVSSLTLAGLRIIYAAIGVSLVSWRIIGEVKSATLKEVAIISSAGFLGLVLGQYAFVKSVSILGSQIATPITAVNPIISTSLAILFLKEPPNWKIFLSLVMVVLGIWLISG</sequence>
<feature type="transmembrane region" description="Helical" evidence="1">
    <location>
        <begin position="6"/>
        <end position="31"/>
    </location>
</feature>
<reference evidence="3 5" key="4">
    <citation type="journal article" date="2003" name="Mol. Microbiol.">
        <title>An integrated analysis of the genome of the hyperthermophilic archaeon Pyrococcus abyssi.</title>
        <authorList>
            <person name="Cohen G."/>
            <person name="Barbe V."/>
            <person name="Flament D."/>
            <person name="Galperin M."/>
            <person name="Heilig R."/>
            <person name="Ripp R."/>
            <person name="Lecompte O."/>
            <person name="Prieur D."/>
            <person name="Poch O."/>
            <person name="Quellerou J."/>
            <person name="Thierry J.C."/>
            <person name="Van der Oost J."/>
            <person name="Weissenbach J."/>
            <person name="Zivanovic Y."/>
            <person name="Forterre P."/>
        </authorList>
    </citation>
    <scope>NUCLEOTIDE SEQUENCE [LARGE SCALE GENOMIC DNA]</scope>
    <source>
        <strain evidence="5">GE5 / Orsay</strain>
        <strain evidence="3">Orsay</strain>
    </source>
</reference>
<feature type="domain" description="EamA" evidence="2">
    <location>
        <begin position="10"/>
        <end position="146"/>
    </location>
</feature>
<dbReference type="Proteomes" id="UP000009139">
    <property type="component" value="Chromosome"/>
</dbReference>
<feature type="domain" description="EamA" evidence="2">
    <location>
        <begin position="157"/>
        <end position="291"/>
    </location>
</feature>
<accession>Q9UYS1</accession>
<dbReference type="HOGENOM" id="CLU_082650_1_0_2"/>